<dbReference type="Proteomes" id="UP000481153">
    <property type="component" value="Unassembled WGS sequence"/>
</dbReference>
<dbReference type="VEuPathDB" id="FungiDB:AeMF1_014851"/>
<feature type="region of interest" description="Disordered" evidence="1">
    <location>
        <begin position="1"/>
        <end position="33"/>
    </location>
</feature>
<accession>A0A6G0WVN8</accession>
<gene>
    <name evidence="2" type="ORF">Ae201684_011239</name>
</gene>
<protein>
    <submittedName>
        <fullName evidence="2">Uncharacterized protein</fullName>
    </submittedName>
</protein>
<evidence type="ECO:0000313" key="3">
    <source>
        <dbReference type="Proteomes" id="UP000481153"/>
    </source>
</evidence>
<dbReference type="EMBL" id="VJMJ01000141">
    <property type="protein sequence ID" value="KAF0731620.1"/>
    <property type="molecule type" value="Genomic_DNA"/>
</dbReference>
<feature type="compositionally biased region" description="Low complexity" evidence="1">
    <location>
        <begin position="18"/>
        <end position="29"/>
    </location>
</feature>
<reference evidence="2 3" key="1">
    <citation type="submission" date="2019-07" db="EMBL/GenBank/DDBJ databases">
        <title>Genomics analysis of Aphanomyces spp. identifies a new class of oomycete effector associated with host adaptation.</title>
        <authorList>
            <person name="Gaulin E."/>
        </authorList>
    </citation>
    <scope>NUCLEOTIDE SEQUENCE [LARGE SCALE GENOMIC DNA]</scope>
    <source>
        <strain evidence="2 3">ATCC 201684</strain>
    </source>
</reference>
<comment type="caution">
    <text evidence="2">The sequence shown here is derived from an EMBL/GenBank/DDBJ whole genome shotgun (WGS) entry which is preliminary data.</text>
</comment>
<evidence type="ECO:0000256" key="1">
    <source>
        <dbReference type="SAM" id="MobiDB-lite"/>
    </source>
</evidence>
<proteinExistence type="predicted"/>
<evidence type="ECO:0000313" key="2">
    <source>
        <dbReference type="EMBL" id="KAF0731620.1"/>
    </source>
</evidence>
<name>A0A6G0WVN8_9STRA</name>
<dbReference type="AlphaFoldDB" id="A0A6G0WVN8"/>
<keyword evidence="3" id="KW-1185">Reference proteome</keyword>
<sequence>MDDMMEAIHRSKRRIGDASNANNTYNSSSKRMNHCARRRLLAKRERNDVRSLHHVSSHSIAYMETLLNLPQFNNQDVGLIDSDGLSITIEAVDSTHESNVQDVPNECPDDEIEATATAPSSSNFPRLSCRQAWTLWFHGDPQSGLRPLRTLGVADFENDEARRRWWIAKHIMTELTDMALKHDIVPTKEALANLPREDLLSVFESAFAKFTAENKGENQGPFTPDSDCAEALERIFHTRASKQVPKRFVRGDVVPSLPLREMWQLWFHGEGLPHGIPYQRYRSARNKKTQHEASRVMKRLAELAVKEKLVPSIDMLETISSEALLDVFDVIFPVFHRQFEPTAQRVVHPGMLCSTVSGHVAGRAWSKSPEDGENSTQVAMVRVHGDFPSGTAREIWPLWFHGNEASKGVPYRRTVWSGRHDVRRRTRVVLMKMEECAADAVLVGSMEMLEKMPLDELMEIFDDVFDEFVAKYCPACPDSLNKMCTTLYAFMMSHRKAKQNLDVNEQALE</sequence>
<organism evidence="2 3">
    <name type="scientific">Aphanomyces euteiches</name>
    <dbReference type="NCBI Taxonomy" id="100861"/>
    <lineage>
        <taxon>Eukaryota</taxon>
        <taxon>Sar</taxon>
        <taxon>Stramenopiles</taxon>
        <taxon>Oomycota</taxon>
        <taxon>Saprolegniomycetes</taxon>
        <taxon>Saprolegniales</taxon>
        <taxon>Verrucalvaceae</taxon>
        <taxon>Aphanomyces</taxon>
    </lineage>
</organism>